<evidence type="ECO:0000256" key="1">
    <source>
        <dbReference type="ARBA" id="ARBA00007957"/>
    </source>
</evidence>
<keyword evidence="7" id="KW-0479">Metal-binding</keyword>
<dbReference type="InterPro" id="IPR002481">
    <property type="entry name" value="FUR"/>
</dbReference>
<keyword evidence="3 7" id="KW-0862">Zinc</keyword>
<keyword evidence="10" id="KW-1185">Reference proteome</keyword>
<feature type="binding site" evidence="8">
    <location>
        <position position="100"/>
    </location>
    <ligand>
        <name>Fe cation</name>
        <dbReference type="ChEBI" id="CHEBI:24875"/>
    </ligand>
</feature>
<evidence type="ECO:0000313" key="9">
    <source>
        <dbReference type="EMBL" id="THF67195.1"/>
    </source>
</evidence>
<dbReference type="GO" id="GO:0008270">
    <property type="term" value="F:zinc ion binding"/>
    <property type="evidence" value="ECO:0007669"/>
    <property type="project" value="TreeGrafter"/>
</dbReference>
<dbReference type="GO" id="GO:0005829">
    <property type="term" value="C:cytosol"/>
    <property type="evidence" value="ECO:0007669"/>
    <property type="project" value="TreeGrafter"/>
</dbReference>
<gene>
    <name evidence="9" type="ORF">E6C76_02100</name>
</gene>
<dbReference type="OrthoDB" id="9801127at2"/>
<proteinExistence type="inferred from homology"/>
<dbReference type="Pfam" id="PF01475">
    <property type="entry name" value="FUR"/>
    <property type="match status" value="1"/>
</dbReference>
<accession>A0A4S4B3Q6</accession>
<keyword evidence="5" id="KW-0238">DNA-binding</keyword>
<feature type="binding site" evidence="7">
    <location>
        <position position="85"/>
    </location>
    <ligand>
        <name>Zn(2+)</name>
        <dbReference type="ChEBI" id="CHEBI:29105"/>
    </ligand>
</feature>
<sequence>MDHTKLTKQQTLVLDALLRANEPASAYELLERLRDEGFRAPPQIYRALDKLIGHGLVHKLDSLNAFVACAHPHEHEHGQAIFAICDHCGSVEEFSDRTVERGLKGCSTEHAFKMAKTTIEMHGTCKNCLSTQR</sequence>
<dbReference type="InterPro" id="IPR036388">
    <property type="entry name" value="WH-like_DNA-bd_sf"/>
</dbReference>
<comment type="similarity">
    <text evidence="1">Belongs to the Fur family.</text>
</comment>
<dbReference type="Gene3D" id="3.30.1490.190">
    <property type="match status" value="1"/>
</dbReference>
<dbReference type="InterPro" id="IPR036390">
    <property type="entry name" value="WH_DNA-bd_sf"/>
</dbReference>
<dbReference type="InterPro" id="IPR043135">
    <property type="entry name" value="Fur_C"/>
</dbReference>
<dbReference type="GO" id="GO:0003700">
    <property type="term" value="F:DNA-binding transcription factor activity"/>
    <property type="evidence" value="ECO:0007669"/>
    <property type="project" value="InterPro"/>
</dbReference>
<organism evidence="9 10">
    <name type="scientific">Pseudothauera nasutitermitis</name>
    <dbReference type="NCBI Taxonomy" id="2565930"/>
    <lineage>
        <taxon>Bacteria</taxon>
        <taxon>Pseudomonadati</taxon>
        <taxon>Pseudomonadota</taxon>
        <taxon>Betaproteobacteria</taxon>
        <taxon>Rhodocyclales</taxon>
        <taxon>Zoogloeaceae</taxon>
        <taxon>Pseudothauera</taxon>
    </lineage>
</organism>
<feature type="binding site" evidence="7">
    <location>
        <position position="128"/>
    </location>
    <ligand>
        <name>Zn(2+)</name>
        <dbReference type="ChEBI" id="CHEBI:29105"/>
    </ligand>
</feature>
<evidence type="ECO:0000256" key="5">
    <source>
        <dbReference type="ARBA" id="ARBA00023125"/>
    </source>
</evidence>
<keyword evidence="2" id="KW-0678">Repressor</keyword>
<dbReference type="RefSeq" id="WP_136346604.1">
    <property type="nucleotide sequence ID" value="NZ_SSOC01000001.1"/>
</dbReference>
<evidence type="ECO:0000256" key="3">
    <source>
        <dbReference type="ARBA" id="ARBA00022833"/>
    </source>
</evidence>
<name>A0A4S4B3Q6_9RHOO</name>
<evidence type="ECO:0000256" key="4">
    <source>
        <dbReference type="ARBA" id="ARBA00023015"/>
    </source>
</evidence>
<feature type="binding site" evidence="7">
    <location>
        <position position="125"/>
    </location>
    <ligand>
        <name>Zn(2+)</name>
        <dbReference type="ChEBI" id="CHEBI:29105"/>
    </ligand>
</feature>
<dbReference type="AlphaFoldDB" id="A0A4S4B3Q6"/>
<reference evidence="9 10" key="1">
    <citation type="submission" date="2019-04" db="EMBL/GenBank/DDBJ databases">
        <title>Azoarcus nasutitermitis sp. nov. isolated from termite nest.</title>
        <authorList>
            <person name="Lin S.-Y."/>
            <person name="Hameed A."/>
            <person name="Hsu Y.-H."/>
            <person name="Young C.-C."/>
        </authorList>
    </citation>
    <scope>NUCLEOTIDE SEQUENCE [LARGE SCALE GENOMIC DNA]</scope>
    <source>
        <strain evidence="9 10">CC-YHH838</strain>
    </source>
</reference>
<dbReference type="Gene3D" id="1.10.10.10">
    <property type="entry name" value="Winged helix-like DNA-binding domain superfamily/Winged helix DNA-binding domain"/>
    <property type="match status" value="1"/>
</dbReference>
<protein>
    <submittedName>
        <fullName evidence="9">Transcriptional repressor</fullName>
    </submittedName>
</protein>
<evidence type="ECO:0000256" key="8">
    <source>
        <dbReference type="PIRSR" id="PIRSR602481-2"/>
    </source>
</evidence>
<dbReference type="GO" id="GO:0045892">
    <property type="term" value="P:negative regulation of DNA-templated transcription"/>
    <property type="evidence" value="ECO:0007669"/>
    <property type="project" value="TreeGrafter"/>
</dbReference>
<dbReference type="GO" id="GO:0000976">
    <property type="term" value="F:transcription cis-regulatory region binding"/>
    <property type="evidence" value="ECO:0007669"/>
    <property type="project" value="TreeGrafter"/>
</dbReference>
<evidence type="ECO:0000256" key="7">
    <source>
        <dbReference type="PIRSR" id="PIRSR602481-1"/>
    </source>
</evidence>
<keyword evidence="8" id="KW-0408">Iron</keyword>
<comment type="cofactor">
    <cofactor evidence="7">
        <name>Zn(2+)</name>
        <dbReference type="ChEBI" id="CHEBI:29105"/>
    </cofactor>
    <text evidence="7">Binds 1 zinc ion per subunit.</text>
</comment>
<dbReference type="SUPFAM" id="SSF46785">
    <property type="entry name" value="Winged helix' DNA-binding domain"/>
    <property type="match status" value="1"/>
</dbReference>
<evidence type="ECO:0000256" key="2">
    <source>
        <dbReference type="ARBA" id="ARBA00022491"/>
    </source>
</evidence>
<keyword evidence="6" id="KW-0804">Transcription</keyword>
<dbReference type="PANTHER" id="PTHR33202:SF6">
    <property type="entry name" value="ZINC UPTAKE REGULATION PROTEIN"/>
    <property type="match status" value="1"/>
</dbReference>
<comment type="caution">
    <text evidence="9">The sequence shown here is derived from an EMBL/GenBank/DDBJ whole genome shotgun (WGS) entry which is preliminary data.</text>
</comment>
<comment type="cofactor">
    <cofactor evidence="8">
        <name>Mn(2+)</name>
        <dbReference type="ChEBI" id="CHEBI:29035"/>
    </cofactor>
    <cofactor evidence="8">
        <name>Fe(2+)</name>
        <dbReference type="ChEBI" id="CHEBI:29033"/>
    </cofactor>
    <text evidence="8">Binds 1 Mn(2+) or Fe(2+) ion per subunit.</text>
</comment>
<evidence type="ECO:0000313" key="10">
    <source>
        <dbReference type="Proteomes" id="UP000308430"/>
    </source>
</evidence>
<feature type="binding site" evidence="7">
    <location>
        <position position="88"/>
    </location>
    <ligand>
        <name>Zn(2+)</name>
        <dbReference type="ChEBI" id="CHEBI:29105"/>
    </ligand>
</feature>
<dbReference type="Proteomes" id="UP000308430">
    <property type="component" value="Unassembled WGS sequence"/>
</dbReference>
<evidence type="ECO:0000256" key="6">
    <source>
        <dbReference type="ARBA" id="ARBA00023163"/>
    </source>
</evidence>
<dbReference type="GO" id="GO:1900376">
    <property type="term" value="P:regulation of secondary metabolite biosynthetic process"/>
    <property type="evidence" value="ECO:0007669"/>
    <property type="project" value="TreeGrafter"/>
</dbReference>
<dbReference type="PANTHER" id="PTHR33202">
    <property type="entry name" value="ZINC UPTAKE REGULATION PROTEIN"/>
    <property type="match status" value="1"/>
</dbReference>
<dbReference type="EMBL" id="SSOC01000001">
    <property type="protein sequence ID" value="THF67195.1"/>
    <property type="molecule type" value="Genomic_DNA"/>
</dbReference>
<keyword evidence="4" id="KW-0805">Transcription regulation</keyword>